<evidence type="ECO:0000313" key="1">
    <source>
        <dbReference type="EMBL" id="KRG43252.1"/>
    </source>
</evidence>
<dbReference type="InterPro" id="IPR014718">
    <property type="entry name" value="GH-type_carb-bd"/>
</dbReference>
<dbReference type="InterPro" id="IPR008183">
    <property type="entry name" value="Aldose_1/G6P_1-epimerase"/>
</dbReference>
<dbReference type="Pfam" id="PF01263">
    <property type="entry name" value="Aldose_epim"/>
    <property type="match status" value="1"/>
</dbReference>
<protein>
    <recommendedName>
        <fullName evidence="3">Aldose epimerase</fullName>
    </recommendedName>
</protein>
<keyword evidence="2" id="KW-1185">Reference proteome</keyword>
<accession>A0A0R0AQM2</accession>
<dbReference type="Proteomes" id="UP000051802">
    <property type="component" value="Unassembled WGS sequence"/>
</dbReference>
<evidence type="ECO:0008006" key="3">
    <source>
        <dbReference type="Google" id="ProtNLM"/>
    </source>
</evidence>
<dbReference type="GO" id="GO:0005975">
    <property type="term" value="P:carbohydrate metabolic process"/>
    <property type="evidence" value="ECO:0007669"/>
    <property type="project" value="InterPro"/>
</dbReference>
<dbReference type="GO" id="GO:0016853">
    <property type="term" value="F:isomerase activity"/>
    <property type="evidence" value="ECO:0007669"/>
    <property type="project" value="InterPro"/>
</dbReference>
<comment type="caution">
    <text evidence="1">The sequence shown here is derived from an EMBL/GenBank/DDBJ whole genome shotgun (WGS) entry which is preliminary data.</text>
</comment>
<reference evidence="1 2" key="1">
    <citation type="submission" date="2015-10" db="EMBL/GenBank/DDBJ databases">
        <title>Genome sequencing and analysis of members of genus Stenotrophomonas.</title>
        <authorList>
            <person name="Patil P.P."/>
            <person name="Midha S."/>
            <person name="Patil P.B."/>
        </authorList>
    </citation>
    <scope>NUCLEOTIDE SEQUENCE [LARGE SCALE GENOMIC DNA]</scope>
    <source>
        <strain evidence="1 2">JCM 16536</strain>
    </source>
</reference>
<name>A0A0R0AQM2_9GAMM</name>
<dbReference type="STRING" id="676599.ARC20_00655"/>
<dbReference type="EMBL" id="LLXU01000076">
    <property type="protein sequence ID" value="KRG43252.1"/>
    <property type="molecule type" value="Genomic_DNA"/>
</dbReference>
<proteinExistence type="predicted"/>
<dbReference type="SUPFAM" id="SSF74650">
    <property type="entry name" value="Galactose mutarotase-like"/>
    <property type="match status" value="1"/>
</dbReference>
<dbReference type="InterPro" id="IPR011013">
    <property type="entry name" value="Gal_mutarotase_sf_dom"/>
</dbReference>
<dbReference type="AlphaFoldDB" id="A0A0R0AQM2"/>
<evidence type="ECO:0000313" key="2">
    <source>
        <dbReference type="Proteomes" id="UP000051802"/>
    </source>
</evidence>
<dbReference type="Gene3D" id="2.70.98.10">
    <property type="match status" value="1"/>
</dbReference>
<sequence>MTALPVGERIVLRAGALEVTVAPAEGGRVAQLRHAGVDWLVGPDDGFDAAIAWGAYPMVPWAGRIRNGRFAFDGKAWQLPPSLGPHAIHGVGFLRAWEVTSRSERALTLALELGEDAQWPFGGRVEQRVEVMPDRLRLEMRLVAGARAMPMPVLGWHPWFRKLVRFTFEPNAYYPRDAEGIATLPLAMPPGPKDDCYLCDAAVVLWHEGQQMVLRAEGDHWVYYDETPHATCFEPQSGPPDAFNLRDDVLPAGGEVSTWTEWTLATAR</sequence>
<organism evidence="1 2">
    <name type="scientific">Stenotrophomonas panacihumi</name>
    <dbReference type="NCBI Taxonomy" id="676599"/>
    <lineage>
        <taxon>Bacteria</taxon>
        <taxon>Pseudomonadati</taxon>
        <taxon>Pseudomonadota</taxon>
        <taxon>Gammaproteobacteria</taxon>
        <taxon>Lysobacterales</taxon>
        <taxon>Lysobacteraceae</taxon>
        <taxon>Stenotrophomonas</taxon>
    </lineage>
</organism>
<gene>
    <name evidence="1" type="ORF">ARC20_00655</name>
</gene>
<dbReference type="GO" id="GO:0030246">
    <property type="term" value="F:carbohydrate binding"/>
    <property type="evidence" value="ECO:0007669"/>
    <property type="project" value="InterPro"/>
</dbReference>